<evidence type="ECO:0008006" key="5">
    <source>
        <dbReference type="Google" id="ProtNLM"/>
    </source>
</evidence>
<organism evidence="3 4">
    <name type="scientific">Cinnamomum micranthum f. kanehirae</name>
    <dbReference type="NCBI Taxonomy" id="337451"/>
    <lineage>
        <taxon>Eukaryota</taxon>
        <taxon>Viridiplantae</taxon>
        <taxon>Streptophyta</taxon>
        <taxon>Embryophyta</taxon>
        <taxon>Tracheophyta</taxon>
        <taxon>Spermatophyta</taxon>
        <taxon>Magnoliopsida</taxon>
        <taxon>Magnoliidae</taxon>
        <taxon>Laurales</taxon>
        <taxon>Lauraceae</taxon>
        <taxon>Cinnamomum</taxon>
    </lineage>
</organism>
<evidence type="ECO:0000313" key="3">
    <source>
        <dbReference type="EMBL" id="RWR73930.1"/>
    </source>
</evidence>
<sequence length="277" mass="29655">MRVSVHCDEFLISPHTHVASHPSSLQSSLCKKTSSLISSPHRQSKTPSLFHHKSTISSSNNTRKTRLTLANADAGADPNRPLSPAPPFSADDKTVSVGEDGVPLEGVIQFEKPNSSSSLSQLNSWGRVALLSAGDVLGLLLFAAGGRFSHGLPVLDVETLHTADPFIAGWFLGAYFLGGYGDDGKGVNGLTKAVFAAVKSWAVGIPLGVIIRAATSSHIPPASFVLVTMGSTGILLIGWRALISTLLPYDQRKKNDVYRRGSPFELFELLTSLVRRW</sequence>
<comment type="caution">
    <text evidence="3">The sequence shown here is derived from an EMBL/GenBank/DDBJ whole genome shotgun (WGS) entry which is preliminary data.</text>
</comment>
<dbReference type="EMBL" id="QPKB01000001">
    <property type="protein sequence ID" value="RWR73930.1"/>
    <property type="molecule type" value="Genomic_DNA"/>
</dbReference>
<dbReference type="OrthoDB" id="2015146at2759"/>
<evidence type="ECO:0000313" key="4">
    <source>
        <dbReference type="Proteomes" id="UP000283530"/>
    </source>
</evidence>
<evidence type="ECO:0000256" key="1">
    <source>
        <dbReference type="SAM" id="MobiDB-lite"/>
    </source>
</evidence>
<dbReference type="PANTHER" id="PTHR35283">
    <property type="entry name" value="T12C22.21 PROTEIN"/>
    <property type="match status" value="1"/>
</dbReference>
<reference evidence="3 4" key="1">
    <citation type="journal article" date="2019" name="Nat. Plants">
        <title>Stout camphor tree genome fills gaps in understanding of flowering plant genome evolution.</title>
        <authorList>
            <person name="Chaw S.M."/>
            <person name="Liu Y.C."/>
            <person name="Wu Y.W."/>
            <person name="Wang H.Y."/>
            <person name="Lin C.I."/>
            <person name="Wu C.S."/>
            <person name="Ke H.M."/>
            <person name="Chang L.Y."/>
            <person name="Hsu C.Y."/>
            <person name="Yang H.T."/>
            <person name="Sudianto E."/>
            <person name="Hsu M.H."/>
            <person name="Wu K.P."/>
            <person name="Wang L.N."/>
            <person name="Leebens-Mack J.H."/>
            <person name="Tsai I.J."/>
        </authorList>
    </citation>
    <scope>NUCLEOTIDE SEQUENCE [LARGE SCALE GENOMIC DNA]</scope>
    <source>
        <strain evidence="4">cv. Chaw 1501</strain>
        <tissue evidence="3">Young leaves</tissue>
    </source>
</reference>
<feature type="transmembrane region" description="Helical" evidence="2">
    <location>
        <begin position="193"/>
        <end position="215"/>
    </location>
</feature>
<feature type="transmembrane region" description="Helical" evidence="2">
    <location>
        <begin position="165"/>
        <end position="181"/>
    </location>
</feature>
<feature type="transmembrane region" description="Helical" evidence="2">
    <location>
        <begin position="221"/>
        <end position="243"/>
    </location>
</feature>
<evidence type="ECO:0000256" key="2">
    <source>
        <dbReference type="SAM" id="Phobius"/>
    </source>
</evidence>
<keyword evidence="2" id="KW-1133">Transmembrane helix</keyword>
<accession>A0A3S3PUX3</accession>
<protein>
    <recommendedName>
        <fullName evidence="5">Transmembrane protein</fullName>
    </recommendedName>
</protein>
<dbReference type="PANTHER" id="PTHR35283:SF3">
    <property type="entry name" value="T12C22.21 PROTEIN"/>
    <property type="match status" value="1"/>
</dbReference>
<dbReference type="InterPro" id="IPR021414">
    <property type="entry name" value="DUF3054"/>
</dbReference>
<keyword evidence="2" id="KW-0472">Membrane</keyword>
<dbReference type="Pfam" id="PF11255">
    <property type="entry name" value="DUF3054"/>
    <property type="match status" value="1"/>
</dbReference>
<keyword evidence="4" id="KW-1185">Reference proteome</keyword>
<feature type="compositionally biased region" description="Polar residues" evidence="1">
    <location>
        <begin position="38"/>
        <end position="47"/>
    </location>
</feature>
<feature type="region of interest" description="Disordered" evidence="1">
    <location>
        <begin position="38"/>
        <end position="64"/>
    </location>
</feature>
<proteinExistence type="predicted"/>
<gene>
    <name evidence="3" type="ORF">CKAN_00223900</name>
</gene>
<feature type="transmembrane region" description="Helical" evidence="2">
    <location>
        <begin position="125"/>
        <end position="145"/>
    </location>
</feature>
<keyword evidence="2" id="KW-0812">Transmembrane</keyword>
<dbReference type="Proteomes" id="UP000283530">
    <property type="component" value="Unassembled WGS sequence"/>
</dbReference>
<name>A0A3S3PUX3_9MAGN</name>
<dbReference type="AlphaFoldDB" id="A0A3S3PUX3"/>